<dbReference type="Gene3D" id="3.20.20.80">
    <property type="entry name" value="Glycosidases"/>
    <property type="match status" value="1"/>
</dbReference>
<dbReference type="InterPro" id="IPR017853">
    <property type="entry name" value="GH"/>
</dbReference>
<dbReference type="Proteomes" id="UP000236173">
    <property type="component" value="Unassembled WGS sequence"/>
</dbReference>
<sequence length="304" mass="34923">MATVLGVRGTQFTLNHQQTFLLGVNYCGGLSAPEEFVRRDLTDFQQFGVNCVRIWANWRVSHLDVAALDRQGNPREPFLSKLQWFVRECDRRGFIVGVTIGRGNASGEPQLANHEAHLRAVATVLQALGVFENWYLDMATERNLRDARFVHMDEVKALRDAAKAQDARRLVTASHSGDLPREEMTKYLFNGGVDFLAFHRPCTPRTAGKTAEWTAQYREWLRALDHEMPVLYQESLHRGTAPRYEPTAQDLLQDFQSAYTAGAAGWFFTPHEKIYRLFDLRQQRLWDQLDGEEKAFFQQVWGAM</sequence>
<protein>
    <recommendedName>
        <fullName evidence="3">Glycoside hydrolase family 5 domain-containing protein</fullName>
    </recommendedName>
</protein>
<comment type="caution">
    <text evidence="1">The sequence shown here is derived from an EMBL/GenBank/DDBJ whole genome shotgun (WGS) entry which is preliminary data.</text>
</comment>
<reference evidence="2" key="1">
    <citation type="submission" date="2017-09" db="EMBL/GenBank/DDBJ databases">
        <title>Metaegenomics of thermophilic ammonia-oxidizing enrichment culture.</title>
        <authorList>
            <person name="Kato S."/>
            <person name="Suzuki K."/>
        </authorList>
    </citation>
    <scope>NUCLEOTIDE SEQUENCE [LARGE SCALE GENOMIC DNA]</scope>
</reference>
<dbReference type="AlphaFoldDB" id="A0A2H5X8W4"/>
<evidence type="ECO:0000313" key="1">
    <source>
        <dbReference type="EMBL" id="GBC97615.1"/>
    </source>
</evidence>
<organism evidence="1 2">
    <name type="scientific">Candidatus Fervidibacter japonicus</name>
    <dbReference type="NCBI Taxonomy" id="2035412"/>
    <lineage>
        <taxon>Bacteria</taxon>
        <taxon>Candidatus Fervidibacterota</taxon>
        <taxon>Candidatus Fervidibacter</taxon>
    </lineage>
</organism>
<gene>
    <name evidence="1" type="ORF">HRbin17_00103</name>
</gene>
<evidence type="ECO:0008006" key="3">
    <source>
        <dbReference type="Google" id="ProtNLM"/>
    </source>
</evidence>
<evidence type="ECO:0000313" key="2">
    <source>
        <dbReference type="Proteomes" id="UP000236173"/>
    </source>
</evidence>
<dbReference type="EMBL" id="BEHT01000001">
    <property type="protein sequence ID" value="GBC97615.1"/>
    <property type="molecule type" value="Genomic_DNA"/>
</dbReference>
<accession>A0A2H5X8W4</accession>
<proteinExistence type="predicted"/>
<dbReference type="SUPFAM" id="SSF51445">
    <property type="entry name" value="(Trans)glycosidases"/>
    <property type="match status" value="1"/>
</dbReference>
<name>A0A2H5X8W4_9BACT</name>